<comment type="caution">
    <text evidence="2">The sequence shown here is derived from an EMBL/GenBank/DDBJ whole genome shotgun (WGS) entry which is preliminary data.</text>
</comment>
<reference evidence="3" key="1">
    <citation type="journal article" date="2019" name="Int. J. Syst. Evol. Microbiol.">
        <title>The Global Catalogue of Microorganisms (GCM) 10K type strain sequencing project: providing services to taxonomists for standard genome sequencing and annotation.</title>
        <authorList>
            <consortium name="The Broad Institute Genomics Platform"/>
            <consortium name="The Broad Institute Genome Sequencing Center for Infectious Disease"/>
            <person name="Wu L."/>
            <person name="Ma J."/>
        </authorList>
    </citation>
    <scope>NUCLEOTIDE SEQUENCE [LARGE SCALE GENOMIC DNA]</scope>
    <source>
        <strain evidence="3">JCM 18306</strain>
    </source>
</reference>
<evidence type="ECO:0000313" key="3">
    <source>
        <dbReference type="Proteomes" id="UP001499878"/>
    </source>
</evidence>
<evidence type="ECO:0000256" key="1">
    <source>
        <dbReference type="SAM" id="MobiDB-lite"/>
    </source>
</evidence>
<feature type="compositionally biased region" description="Pro residues" evidence="1">
    <location>
        <begin position="288"/>
        <end position="298"/>
    </location>
</feature>
<feature type="region of interest" description="Disordered" evidence="1">
    <location>
        <begin position="1"/>
        <end position="29"/>
    </location>
</feature>
<dbReference type="EMBL" id="BAABJR010000003">
    <property type="protein sequence ID" value="GAA5205571.1"/>
    <property type="molecule type" value="Genomic_DNA"/>
</dbReference>
<sequence>MSKPLSGGPARPSRPPESGRAPARPAGEDRTLRALGLAGVPREEPLLYPGAWPRESGLLDGDRLLPLDGPVHGDGDGRVPVLAIGSNASPGQLRHKMAEFGIDSPIPMVRTRVTGVDIGVSAHVSRMGYVSASPVGAPGVVRELFVLWLDAEQLAVIDASEGVPMASGNFDRVWLPAPDVRVEPADRDGTVLRGAYAYVNRHGVLHDGTGAPRRHPGDQRVLITELLQGSARLRELFGATPEEFCARARADRRLCARGTRLFAEETWVTASGLERYVRSGRTGEPLPHTQPPPTAPMP</sequence>
<protein>
    <submittedName>
        <fullName evidence="2">Uncharacterized protein</fullName>
    </submittedName>
</protein>
<organism evidence="2 3">
    <name type="scientific">Streptomyces thinghirensis</name>
    <dbReference type="NCBI Taxonomy" id="551547"/>
    <lineage>
        <taxon>Bacteria</taxon>
        <taxon>Bacillati</taxon>
        <taxon>Actinomycetota</taxon>
        <taxon>Actinomycetes</taxon>
        <taxon>Kitasatosporales</taxon>
        <taxon>Streptomycetaceae</taxon>
        <taxon>Streptomyces</taxon>
    </lineage>
</organism>
<dbReference type="Proteomes" id="UP001499878">
    <property type="component" value="Unassembled WGS sequence"/>
</dbReference>
<name>A0ABP9SWX9_9ACTN</name>
<evidence type="ECO:0000313" key="2">
    <source>
        <dbReference type="EMBL" id="GAA5205571.1"/>
    </source>
</evidence>
<proteinExistence type="predicted"/>
<feature type="region of interest" description="Disordered" evidence="1">
    <location>
        <begin position="278"/>
        <end position="298"/>
    </location>
</feature>
<gene>
    <name evidence="2" type="ORF">GCM10023323_13370</name>
</gene>
<accession>A0ABP9SWX9</accession>
<keyword evidence="3" id="KW-1185">Reference proteome</keyword>